<accession>A0AAQ3JNZ3</accession>
<gene>
    <name evidence="1" type="ORF">Cni_G02304</name>
</gene>
<dbReference type="AlphaFoldDB" id="A0AAQ3JNZ3"/>
<evidence type="ECO:0000313" key="2">
    <source>
        <dbReference type="Proteomes" id="UP001327560"/>
    </source>
</evidence>
<dbReference type="EMBL" id="CP136890">
    <property type="protein sequence ID" value="WOK93604.1"/>
    <property type="molecule type" value="Genomic_DNA"/>
</dbReference>
<keyword evidence="2" id="KW-1185">Reference proteome</keyword>
<evidence type="ECO:0000313" key="1">
    <source>
        <dbReference type="EMBL" id="WOK93604.1"/>
    </source>
</evidence>
<name>A0AAQ3JNZ3_9LILI</name>
<proteinExistence type="predicted"/>
<dbReference type="Proteomes" id="UP001327560">
    <property type="component" value="Chromosome 1"/>
</dbReference>
<sequence>MLRREGSAADSRVLRDAINRRNGLKVPTGKYYLVDAGTLMENDFLHHIDQQDIIYQNGGKVLELHQHLKSILTYVIYQLGM</sequence>
<organism evidence="1 2">
    <name type="scientific">Canna indica</name>
    <name type="common">Indian-shot</name>
    <dbReference type="NCBI Taxonomy" id="4628"/>
    <lineage>
        <taxon>Eukaryota</taxon>
        <taxon>Viridiplantae</taxon>
        <taxon>Streptophyta</taxon>
        <taxon>Embryophyta</taxon>
        <taxon>Tracheophyta</taxon>
        <taxon>Spermatophyta</taxon>
        <taxon>Magnoliopsida</taxon>
        <taxon>Liliopsida</taxon>
        <taxon>Zingiberales</taxon>
        <taxon>Cannaceae</taxon>
        <taxon>Canna</taxon>
    </lineage>
</organism>
<reference evidence="1 2" key="1">
    <citation type="submission" date="2023-10" db="EMBL/GenBank/DDBJ databases">
        <title>Chromosome-scale genome assembly provides insights into flower coloration mechanisms of Canna indica.</title>
        <authorList>
            <person name="Li C."/>
        </authorList>
    </citation>
    <scope>NUCLEOTIDE SEQUENCE [LARGE SCALE GENOMIC DNA]</scope>
    <source>
        <tissue evidence="1">Flower</tissue>
    </source>
</reference>
<protein>
    <submittedName>
        <fullName evidence="1">Uncharacterized protein</fullName>
    </submittedName>
</protein>